<accession>A0A6G7PXT2</accession>
<keyword evidence="1" id="KW-0597">Phosphoprotein</keyword>
<dbReference type="GO" id="GO:0000160">
    <property type="term" value="P:phosphorelay signal transduction system"/>
    <property type="evidence" value="ECO:0007669"/>
    <property type="project" value="InterPro"/>
</dbReference>
<dbReference type="RefSeq" id="WP_166032549.1">
    <property type="nucleotide sequence ID" value="NZ_CP048877.1"/>
</dbReference>
<dbReference type="InterPro" id="IPR001789">
    <property type="entry name" value="Sig_transdc_resp-reg_receiver"/>
</dbReference>
<dbReference type="EMBL" id="CP048877">
    <property type="protein sequence ID" value="QIJ72331.1"/>
    <property type="molecule type" value="Genomic_DNA"/>
</dbReference>
<dbReference type="InterPro" id="IPR050595">
    <property type="entry name" value="Bact_response_regulator"/>
</dbReference>
<evidence type="ECO:0000313" key="3">
    <source>
        <dbReference type="Proteomes" id="UP000502179"/>
    </source>
</evidence>
<dbReference type="Proteomes" id="UP000502179">
    <property type="component" value="Chromosome"/>
</dbReference>
<dbReference type="InterPro" id="IPR011006">
    <property type="entry name" value="CheY-like_superfamily"/>
</dbReference>
<dbReference type="PROSITE" id="PS50110">
    <property type="entry name" value="RESPONSE_REGULATORY"/>
    <property type="match status" value="1"/>
</dbReference>
<gene>
    <name evidence="2" type="ORF">G4V39_08625</name>
</gene>
<dbReference type="Gene3D" id="3.40.50.2300">
    <property type="match status" value="1"/>
</dbReference>
<dbReference type="SUPFAM" id="SSF52172">
    <property type="entry name" value="CheY-like"/>
    <property type="match status" value="1"/>
</dbReference>
<organism evidence="2 3">
    <name type="scientific">Thermosulfuriphilus ammonigenes</name>
    <dbReference type="NCBI Taxonomy" id="1936021"/>
    <lineage>
        <taxon>Bacteria</taxon>
        <taxon>Pseudomonadati</taxon>
        <taxon>Thermodesulfobacteriota</taxon>
        <taxon>Thermodesulfobacteria</taxon>
        <taxon>Thermodesulfobacteriales</taxon>
        <taxon>Thermodesulfobacteriaceae</taxon>
        <taxon>Thermosulfuriphilus</taxon>
    </lineage>
</organism>
<dbReference type="Pfam" id="PF00072">
    <property type="entry name" value="Response_reg"/>
    <property type="match status" value="1"/>
</dbReference>
<dbReference type="PANTHER" id="PTHR44591">
    <property type="entry name" value="STRESS RESPONSE REGULATOR PROTEIN 1"/>
    <property type="match status" value="1"/>
</dbReference>
<name>A0A6G7PXT2_9BACT</name>
<proteinExistence type="predicted"/>
<evidence type="ECO:0000256" key="1">
    <source>
        <dbReference type="ARBA" id="ARBA00022553"/>
    </source>
</evidence>
<dbReference type="KEGG" id="tav:G4V39_08625"/>
<keyword evidence="3" id="KW-1185">Reference proteome</keyword>
<dbReference type="AlphaFoldDB" id="A0A6G7PXT2"/>
<dbReference type="SMART" id="SM00448">
    <property type="entry name" value="REC"/>
    <property type="match status" value="1"/>
</dbReference>
<protein>
    <submittedName>
        <fullName evidence="2">Response regulator</fullName>
    </submittedName>
</protein>
<sequence length="133" mass="15213">MEKTERNYRLMIIDDEPIVGKRLRLVFEKLGYEVEVFTSGREALKRLEAEPFDIVVTDLKMDIDGLEVFEKAKNLNPRAKVIVITGYADADSARKAFQGGVFDFIPKPFRLDDLKKAVFRALAELEKEDRSGS</sequence>
<reference evidence="2 3" key="1">
    <citation type="submission" date="2020-02" db="EMBL/GenBank/DDBJ databases">
        <title>Genome analysis of Thermosulfuriphilus ammonigenes ST65T, an anaerobic thermophilic chemolithoautotrophic bacterium isolated from a deep-sea hydrothermal vent.</title>
        <authorList>
            <person name="Slobodkina G."/>
            <person name="Allioux M."/>
            <person name="Merkel A."/>
            <person name="Alain K."/>
            <person name="Jebbar M."/>
            <person name="Slobodkin A."/>
        </authorList>
    </citation>
    <scope>NUCLEOTIDE SEQUENCE [LARGE SCALE GENOMIC DNA]</scope>
    <source>
        <strain evidence="2 3">ST65</strain>
    </source>
</reference>
<evidence type="ECO:0000313" key="2">
    <source>
        <dbReference type="EMBL" id="QIJ72331.1"/>
    </source>
</evidence>
<dbReference type="PANTHER" id="PTHR44591:SF3">
    <property type="entry name" value="RESPONSE REGULATORY DOMAIN-CONTAINING PROTEIN"/>
    <property type="match status" value="1"/>
</dbReference>